<dbReference type="InterPro" id="IPR000742">
    <property type="entry name" value="EGF"/>
</dbReference>
<reference evidence="8 9" key="1">
    <citation type="journal article" date="2017" name="Gigascience">
        <title>Draft genome of the honey bee ectoparasitic mite, Tropilaelaps mercedesae, is shaped by the parasitic life history.</title>
        <authorList>
            <person name="Dong X."/>
            <person name="Armstrong S.D."/>
            <person name="Xia D."/>
            <person name="Makepeace B.L."/>
            <person name="Darby A.C."/>
            <person name="Kadowaki T."/>
        </authorList>
    </citation>
    <scope>NUCLEOTIDE SEQUENCE [LARGE SCALE GENOMIC DNA]</scope>
    <source>
        <strain evidence="8">Wuxi-XJTLU</strain>
    </source>
</reference>
<dbReference type="PROSITE" id="PS00022">
    <property type="entry name" value="EGF_1"/>
    <property type="match status" value="2"/>
</dbReference>
<dbReference type="GO" id="GO:0045197">
    <property type="term" value="P:establishment or maintenance of epithelial cell apical/basal polarity"/>
    <property type="evidence" value="ECO:0007669"/>
    <property type="project" value="TreeGrafter"/>
</dbReference>
<dbReference type="SMART" id="SM00181">
    <property type="entry name" value="EGF"/>
    <property type="match status" value="2"/>
</dbReference>
<evidence type="ECO:0000313" key="9">
    <source>
        <dbReference type="Proteomes" id="UP000192247"/>
    </source>
</evidence>
<keyword evidence="2" id="KW-0732">Signal</keyword>
<dbReference type="OrthoDB" id="6426970at2759"/>
<evidence type="ECO:0000256" key="4">
    <source>
        <dbReference type="ARBA" id="ARBA00023157"/>
    </source>
</evidence>
<dbReference type="Proteomes" id="UP000192247">
    <property type="component" value="Unassembled WGS sequence"/>
</dbReference>
<evidence type="ECO:0000256" key="6">
    <source>
        <dbReference type="PROSITE-ProRule" id="PRU00076"/>
    </source>
</evidence>
<dbReference type="GO" id="GO:0005886">
    <property type="term" value="C:plasma membrane"/>
    <property type="evidence" value="ECO:0007669"/>
    <property type="project" value="TreeGrafter"/>
</dbReference>
<dbReference type="PANTHER" id="PTHR24049:SF22">
    <property type="entry name" value="DROSOPHILA CRUMBS HOMOLOG"/>
    <property type="match status" value="1"/>
</dbReference>
<accession>A0A1V9X2I3</accession>
<dbReference type="EMBL" id="MNPL01028785">
    <property type="protein sequence ID" value="OQR67462.1"/>
    <property type="molecule type" value="Genomic_DNA"/>
</dbReference>
<organism evidence="8 9">
    <name type="scientific">Tropilaelaps mercedesae</name>
    <dbReference type="NCBI Taxonomy" id="418985"/>
    <lineage>
        <taxon>Eukaryota</taxon>
        <taxon>Metazoa</taxon>
        <taxon>Ecdysozoa</taxon>
        <taxon>Arthropoda</taxon>
        <taxon>Chelicerata</taxon>
        <taxon>Arachnida</taxon>
        <taxon>Acari</taxon>
        <taxon>Parasitiformes</taxon>
        <taxon>Mesostigmata</taxon>
        <taxon>Gamasina</taxon>
        <taxon>Dermanyssoidea</taxon>
        <taxon>Laelapidae</taxon>
        <taxon>Tropilaelaps</taxon>
    </lineage>
</organism>
<sequence>ECTETACSAAPCQNGGLCEPVGTYYRCECRPGFGGRDCERATHRCSSQPCAHGATCVPADGDTFFCKCPPGKSGQFCDTRLILYNGQGRAGKGDYLAVSLISQHVEYRYNLGGVGPNLSSTVVITAPNMISLNEWHSIRVTRNRKEGSLQVDRGPVVQAVSMVHMDLVLKRA</sequence>
<dbReference type="AlphaFoldDB" id="A0A1V9X2I3"/>
<feature type="non-terminal residue" evidence="8">
    <location>
        <position position="172"/>
    </location>
</feature>
<dbReference type="SMART" id="SM00179">
    <property type="entry name" value="EGF_CA"/>
    <property type="match status" value="2"/>
</dbReference>
<dbReference type="SUPFAM" id="SSF57196">
    <property type="entry name" value="EGF/Laminin"/>
    <property type="match status" value="1"/>
</dbReference>
<evidence type="ECO:0000256" key="3">
    <source>
        <dbReference type="ARBA" id="ARBA00022737"/>
    </source>
</evidence>
<dbReference type="InParanoid" id="A0A1V9X2I3"/>
<evidence type="ECO:0000313" key="8">
    <source>
        <dbReference type="EMBL" id="OQR67462.1"/>
    </source>
</evidence>
<dbReference type="CDD" id="cd00054">
    <property type="entry name" value="EGF_CA"/>
    <property type="match status" value="2"/>
</dbReference>
<evidence type="ECO:0000256" key="2">
    <source>
        <dbReference type="ARBA" id="ARBA00022729"/>
    </source>
</evidence>
<dbReference type="InterPro" id="IPR001791">
    <property type="entry name" value="Laminin_G"/>
</dbReference>
<dbReference type="SUPFAM" id="SSF49899">
    <property type="entry name" value="Concanavalin A-like lectins/glucanases"/>
    <property type="match status" value="1"/>
</dbReference>
<dbReference type="InterPro" id="IPR001881">
    <property type="entry name" value="EGF-like_Ca-bd_dom"/>
</dbReference>
<dbReference type="GO" id="GO:0007157">
    <property type="term" value="P:heterophilic cell-cell adhesion via plasma membrane cell adhesion molecules"/>
    <property type="evidence" value="ECO:0007669"/>
    <property type="project" value="TreeGrafter"/>
</dbReference>
<name>A0A1V9X2I3_9ACAR</name>
<keyword evidence="9" id="KW-1185">Reference proteome</keyword>
<dbReference type="PROSITE" id="PS01186">
    <property type="entry name" value="EGF_2"/>
    <property type="match status" value="1"/>
</dbReference>
<comment type="caution">
    <text evidence="6">Lacks conserved residue(s) required for the propagation of feature annotation.</text>
</comment>
<feature type="disulfide bond" evidence="6">
    <location>
        <begin position="29"/>
        <end position="38"/>
    </location>
</feature>
<keyword evidence="5" id="KW-0325">Glycoprotein</keyword>
<comment type="caution">
    <text evidence="8">The sequence shown here is derived from an EMBL/GenBank/DDBJ whole genome shotgun (WGS) entry which is preliminary data.</text>
</comment>
<dbReference type="GO" id="GO:0005509">
    <property type="term" value="F:calcium ion binding"/>
    <property type="evidence" value="ECO:0007669"/>
    <property type="project" value="InterPro"/>
</dbReference>
<gene>
    <name evidence="8" type="ORF">BIW11_04758</name>
</gene>
<dbReference type="InterPro" id="IPR051022">
    <property type="entry name" value="Notch_Cell-Fate_Det"/>
</dbReference>
<evidence type="ECO:0000256" key="1">
    <source>
        <dbReference type="ARBA" id="ARBA00022536"/>
    </source>
</evidence>
<dbReference type="PROSITE" id="PS50026">
    <property type="entry name" value="EGF_3"/>
    <property type="match status" value="2"/>
</dbReference>
<protein>
    <submittedName>
        <fullName evidence="8">Agrin-like</fullName>
    </submittedName>
</protein>
<dbReference type="Gene3D" id="2.60.120.200">
    <property type="match status" value="1"/>
</dbReference>
<keyword evidence="3" id="KW-0677">Repeat</keyword>
<dbReference type="GO" id="GO:0048513">
    <property type="term" value="P:animal organ development"/>
    <property type="evidence" value="ECO:0007669"/>
    <property type="project" value="UniProtKB-ARBA"/>
</dbReference>
<dbReference type="PANTHER" id="PTHR24049">
    <property type="entry name" value="CRUMBS FAMILY MEMBER"/>
    <property type="match status" value="1"/>
</dbReference>
<dbReference type="Pfam" id="PF00008">
    <property type="entry name" value="EGF"/>
    <property type="match status" value="2"/>
</dbReference>
<dbReference type="CDD" id="cd00110">
    <property type="entry name" value="LamG"/>
    <property type="match status" value="1"/>
</dbReference>
<feature type="domain" description="EGF-like" evidence="7">
    <location>
        <begin position="41"/>
        <end position="78"/>
    </location>
</feature>
<dbReference type="Gene3D" id="2.10.25.10">
    <property type="entry name" value="Laminin"/>
    <property type="match status" value="2"/>
</dbReference>
<evidence type="ECO:0000259" key="7">
    <source>
        <dbReference type="PROSITE" id="PS50026"/>
    </source>
</evidence>
<dbReference type="InterPro" id="IPR013320">
    <property type="entry name" value="ConA-like_dom_sf"/>
</dbReference>
<dbReference type="FunFam" id="2.10.25.10:FF:000255">
    <property type="entry name" value="Sushi, nidogen and EGF-like domains 1"/>
    <property type="match status" value="1"/>
</dbReference>
<keyword evidence="1 6" id="KW-0245">EGF-like domain</keyword>
<proteinExistence type="predicted"/>
<dbReference type="STRING" id="418985.A0A1V9X2I3"/>
<feature type="disulfide bond" evidence="6">
    <location>
        <begin position="68"/>
        <end position="77"/>
    </location>
</feature>
<evidence type="ECO:0000256" key="5">
    <source>
        <dbReference type="ARBA" id="ARBA00023180"/>
    </source>
</evidence>
<keyword evidence="4 6" id="KW-1015">Disulfide bond</keyword>
<dbReference type="Pfam" id="PF02210">
    <property type="entry name" value="Laminin_G_2"/>
    <property type="match status" value="1"/>
</dbReference>
<feature type="non-terminal residue" evidence="8">
    <location>
        <position position="1"/>
    </location>
</feature>
<dbReference type="GO" id="GO:0032991">
    <property type="term" value="C:protein-containing complex"/>
    <property type="evidence" value="ECO:0007669"/>
    <property type="project" value="TreeGrafter"/>
</dbReference>
<feature type="domain" description="EGF-like" evidence="7">
    <location>
        <begin position="3"/>
        <end position="39"/>
    </location>
</feature>